<protein>
    <submittedName>
        <fullName evidence="1">Uncharacterized protein</fullName>
    </submittedName>
</protein>
<reference evidence="1 2" key="1">
    <citation type="journal article" date="2023" name="Life. Sci Alliance">
        <title>Evolutionary insights into 3D genome organization and epigenetic landscape of Vigna mungo.</title>
        <authorList>
            <person name="Junaid A."/>
            <person name="Singh B."/>
            <person name="Bhatia S."/>
        </authorList>
    </citation>
    <scope>NUCLEOTIDE SEQUENCE [LARGE SCALE GENOMIC DNA]</scope>
    <source>
        <strain evidence="1">Urdbean</strain>
    </source>
</reference>
<accession>A0AAQ3SDX9</accession>
<name>A0AAQ3SDX9_VIGMU</name>
<keyword evidence="2" id="KW-1185">Reference proteome</keyword>
<proteinExistence type="predicted"/>
<dbReference type="EMBL" id="CP144700">
    <property type="protein sequence ID" value="WVZ24976.1"/>
    <property type="molecule type" value="Genomic_DNA"/>
</dbReference>
<sequence>MGRISRRNLLRHLLHVIITSRSGIATGETILTPPPIFILSNLQTLHLLLQLSLNLDRVRIRIRSNDAIRNGDSTANLILRLRRDWLRRGIVELDGREGRRESGRSNGLVETEEVIDIGRSNGRGFDGVRLRRNWSRVKSINEAITIRGEGGIRVRGKREEKESHPNRFGVRAIETVVLVHHVFQVVVVGDGD</sequence>
<evidence type="ECO:0000313" key="1">
    <source>
        <dbReference type="EMBL" id="WVZ24976.1"/>
    </source>
</evidence>
<dbReference type="Proteomes" id="UP001374535">
    <property type="component" value="Chromosome 1"/>
</dbReference>
<gene>
    <name evidence="1" type="ORF">V8G54_003520</name>
</gene>
<organism evidence="1 2">
    <name type="scientific">Vigna mungo</name>
    <name type="common">Black gram</name>
    <name type="synonym">Phaseolus mungo</name>
    <dbReference type="NCBI Taxonomy" id="3915"/>
    <lineage>
        <taxon>Eukaryota</taxon>
        <taxon>Viridiplantae</taxon>
        <taxon>Streptophyta</taxon>
        <taxon>Embryophyta</taxon>
        <taxon>Tracheophyta</taxon>
        <taxon>Spermatophyta</taxon>
        <taxon>Magnoliopsida</taxon>
        <taxon>eudicotyledons</taxon>
        <taxon>Gunneridae</taxon>
        <taxon>Pentapetalae</taxon>
        <taxon>rosids</taxon>
        <taxon>fabids</taxon>
        <taxon>Fabales</taxon>
        <taxon>Fabaceae</taxon>
        <taxon>Papilionoideae</taxon>
        <taxon>50 kb inversion clade</taxon>
        <taxon>NPAAA clade</taxon>
        <taxon>indigoferoid/millettioid clade</taxon>
        <taxon>Phaseoleae</taxon>
        <taxon>Vigna</taxon>
    </lineage>
</organism>
<evidence type="ECO:0000313" key="2">
    <source>
        <dbReference type="Proteomes" id="UP001374535"/>
    </source>
</evidence>
<dbReference type="AlphaFoldDB" id="A0AAQ3SDX9"/>